<dbReference type="Gene3D" id="3.40.720.10">
    <property type="entry name" value="Alkaline Phosphatase, subunit A"/>
    <property type="match status" value="1"/>
</dbReference>
<evidence type="ECO:0000259" key="2">
    <source>
        <dbReference type="Pfam" id="PF00884"/>
    </source>
</evidence>
<dbReference type="RefSeq" id="WP_101246233.1">
    <property type="nucleotide sequence ID" value="NZ_JAEKJW010000002.1"/>
</dbReference>
<feature type="transmembrane region" description="Helical" evidence="1">
    <location>
        <begin position="89"/>
        <end position="108"/>
    </location>
</feature>
<dbReference type="InterPro" id="IPR000917">
    <property type="entry name" value="Sulfatase_N"/>
</dbReference>
<feature type="transmembrane region" description="Helical" evidence="1">
    <location>
        <begin position="48"/>
        <end position="77"/>
    </location>
</feature>
<evidence type="ECO:0000256" key="1">
    <source>
        <dbReference type="SAM" id="Phobius"/>
    </source>
</evidence>
<keyword evidence="5" id="KW-1185">Reference proteome</keyword>
<protein>
    <submittedName>
        <fullName evidence="3">Sulfatase</fullName>
    </submittedName>
</protein>
<dbReference type="SUPFAM" id="SSF53649">
    <property type="entry name" value="Alkaline phosphatase-like"/>
    <property type="match status" value="1"/>
</dbReference>
<feature type="transmembrane region" description="Helical" evidence="1">
    <location>
        <begin position="128"/>
        <end position="147"/>
    </location>
</feature>
<feature type="transmembrane region" description="Helical" evidence="1">
    <location>
        <begin position="16"/>
        <end position="36"/>
    </location>
</feature>
<reference evidence="4 5" key="1">
    <citation type="submission" date="2017-11" db="EMBL/GenBank/DDBJ databases">
        <title>Biodiversity and function of Thalassospira species in the particle-attached aromatic-hydrocarbon-degrading consortia from the surface seawater of the China South Sea.</title>
        <authorList>
            <person name="Dong C."/>
            <person name="Liu R."/>
            <person name="Shao Z."/>
        </authorList>
    </citation>
    <scope>NUCLEOTIDE SEQUENCE [LARGE SCALE GENOMIC DNA]</scope>
    <source>
        <strain evidence="4 5">139Z-12</strain>
    </source>
</reference>
<dbReference type="Pfam" id="PF00884">
    <property type="entry name" value="Sulfatase"/>
    <property type="match status" value="1"/>
</dbReference>
<feature type="transmembrane region" description="Helical" evidence="1">
    <location>
        <begin position="179"/>
        <end position="199"/>
    </location>
</feature>
<dbReference type="EMBL" id="PGTS01000002">
    <property type="protein sequence ID" value="PKR51219.1"/>
    <property type="molecule type" value="Genomic_DNA"/>
</dbReference>
<reference evidence="3" key="2">
    <citation type="submission" date="2020-12" db="EMBL/GenBank/DDBJ databases">
        <title>Oil enriched cultivation method for isolating marine PHA-producing bacteria.</title>
        <authorList>
            <person name="Zheng W."/>
            <person name="Yu S."/>
            <person name="Huang Y."/>
        </authorList>
    </citation>
    <scope>NUCLEOTIDE SEQUENCE</scope>
    <source>
        <strain evidence="3">SY-2-3</strain>
    </source>
</reference>
<feature type="domain" description="Sulfatase N-terminal" evidence="2">
    <location>
        <begin position="215"/>
        <end position="554"/>
    </location>
</feature>
<dbReference type="PANTHER" id="PTHR43751:SF3">
    <property type="entry name" value="SULFATASE N-TERMINAL DOMAIN-CONTAINING PROTEIN"/>
    <property type="match status" value="1"/>
</dbReference>
<dbReference type="Proteomes" id="UP000233365">
    <property type="component" value="Unassembled WGS sequence"/>
</dbReference>
<evidence type="ECO:0000313" key="3">
    <source>
        <dbReference type="EMBL" id="MBN8197310.1"/>
    </source>
</evidence>
<keyword evidence="1" id="KW-0472">Membrane</keyword>
<accession>A0A8I1M9F5</accession>
<sequence length="670" mass="73835">MKRALNTDKIDQFKKLFLCANTPIIITYALFITYRIHAFTYYMMIGDFITYACFVFISSQVLCVIISALSLLGVCLAEKFGHTDRAFEIALTIILYSGYSVSLFAFAFSMERVFIDQSVLDGIGITPVVRAAGEMLIGVTIFVLMLIRGATSYRAQAVNKTTTTDLDADVAEKRLNRRIFLASSASALATATVGSRLVAGNQFEMPIQGRRDGLKNILLITFDALSATDMSCYGYGLNTTPNIDLFANSADVYRNFYACSTYTTPAIATILTGRYPSSSGIYHLAGMLHDQNIYRTLPALLKSAGYETTAVFGNPYAMPLMGSTHGAFDHLCAAPRAGWTGIAPSELQELPGMMDMIDLGTRVGTVSGLVVPAFRQMFSETPPHETFEAAKTLVSKADGPFFLWIHVMAPHAPYLPSEEFRYRFLPQGVLETRQDMLHPRIVNKTKSKSQIQADIENVRLRYNEWISEADDAFGKFMSFMDKSGRMGETMTMVSADHGEFFAPNTYGHSGGTFHKSLINVPMIIKEAGQHTGRQLATVADQTAIAPTILKAAGIEQPIWMQGSPLRSAQTIIGEPFESANLAVTQYFVRNSKFEPITKGTIGAVSSDYQYVRNISTGEEKLFSLREVSSGNELEGARTDVKNDIPYELHHLRHALTAKFPEVMLTGAKNG</sequence>
<dbReference type="Proteomes" id="UP000664405">
    <property type="component" value="Unassembled WGS sequence"/>
</dbReference>
<keyword evidence="1" id="KW-1133">Transmembrane helix</keyword>
<evidence type="ECO:0000313" key="5">
    <source>
        <dbReference type="Proteomes" id="UP000233365"/>
    </source>
</evidence>
<organism evidence="3 6">
    <name type="scientific">Thalassospira povalilytica</name>
    <dbReference type="NCBI Taxonomy" id="732237"/>
    <lineage>
        <taxon>Bacteria</taxon>
        <taxon>Pseudomonadati</taxon>
        <taxon>Pseudomonadota</taxon>
        <taxon>Alphaproteobacteria</taxon>
        <taxon>Rhodospirillales</taxon>
        <taxon>Thalassospiraceae</taxon>
        <taxon>Thalassospira</taxon>
    </lineage>
</organism>
<dbReference type="AlphaFoldDB" id="A0A8I1M9F5"/>
<evidence type="ECO:0000313" key="6">
    <source>
        <dbReference type="Proteomes" id="UP000664405"/>
    </source>
</evidence>
<gene>
    <name evidence="4" type="ORF">CU041_06780</name>
    <name evidence="3" type="ORF">JF547_12650</name>
</gene>
<name>A0A8I1M9F5_9PROT</name>
<proteinExistence type="predicted"/>
<evidence type="ECO:0000313" key="4">
    <source>
        <dbReference type="EMBL" id="PKR51219.1"/>
    </source>
</evidence>
<dbReference type="PANTHER" id="PTHR43751">
    <property type="entry name" value="SULFATASE"/>
    <property type="match status" value="1"/>
</dbReference>
<dbReference type="InterPro" id="IPR017850">
    <property type="entry name" value="Alkaline_phosphatase_core_sf"/>
</dbReference>
<keyword evidence="1" id="KW-0812">Transmembrane</keyword>
<comment type="caution">
    <text evidence="3">The sequence shown here is derived from an EMBL/GenBank/DDBJ whole genome shotgun (WGS) entry which is preliminary data.</text>
</comment>
<dbReference type="CDD" id="cd16148">
    <property type="entry name" value="sulfatase_like"/>
    <property type="match status" value="1"/>
</dbReference>
<dbReference type="EMBL" id="JAEKJW010000002">
    <property type="protein sequence ID" value="MBN8197310.1"/>
    <property type="molecule type" value="Genomic_DNA"/>
</dbReference>
<dbReference type="InterPro" id="IPR052701">
    <property type="entry name" value="GAG_Ulvan_Degrading_Sulfatases"/>
</dbReference>